<dbReference type="OrthoDB" id="9804984at2"/>
<dbReference type="GO" id="GO:0009097">
    <property type="term" value="P:isoleucine biosynthetic process"/>
    <property type="evidence" value="ECO:0007669"/>
    <property type="project" value="UniProtKB-UniPathway"/>
</dbReference>
<evidence type="ECO:0000256" key="10">
    <source>
        <dbReference type="ARBA" id="ARBA00022679"/>
    </source>
</evidence>
<evidence type="ECO:0000256" key="8">
    <source>
        <dbReference type="ARBA" id="ARBA00022576"/>
    </source>
</evidence>
<dbReference type="InterPro" id="IPR005786">
    <property type="entry name" value="B_amino_transII"/>
</dbReference>
<evidence type="ECO:0000256" key="11">
    <source>
        <dbReference type="ARBA" id="ARBA00022898"/>
    </source>
</evidence>
<comment type="catalytic activity">
    <reaction evidence="14">
        <text>L-isoleucine + 2-oxoglutarate = (S)-3-methyl-2-oxopentanoate + L-glutamate</text>
        <dbReference type="Rhea" id="RHEA:24801"/>
        <dbReference type="ChEBI" id="CHEBI:16810"/>
        <dbReference type="ChEBI" id="CHEBI:29985"/>
        <dbReference type="ChEBI" id="CHEBI:35146"/>
        <dbReference type="ChEBI" id="CHEBI:58045"/>
        <dbReference type="EC" id="2.6.1.42"/>
    </reaction>
</comment>
<evidence type="ECO:0000256" key="13">
    <source>
        <dbReference type="ARBA" id="ARBA00048212"/>
    </source>
</evidence>
<dbReference type="NCBIfam" id="TIGR01123">
    <property type="entry name" value="ilvE_II"/>
    <property type="match status" value="1"/>
</dbReference>
<dbReference type="InterPro" id="IPR043132">
    <property type="entry name" value="BCAT-like_C"/>
</dbReference>
<dbReference type="Pfam" id="PF01063">
    <property type="entry name" value="Aminotran_4"/>
    <property type="match status" value="1"/>
</dbReference>
<comment type="function">
    <text evidence="2">Acts on leucine, isoleucine and valine.</text>
</comment>
<dbReference type="CDD" id="cd01557">
    <property type="entry name" value="BCAT_beta_family"/>
    <property type="match status" value="1"/>
</dbReference>
<dbReference type="UniPathway" id="UPA00048">
    <property type="reaction ID" value="UER00073"/>
</dbReference>
<dbReference type="InterPro" id="IPR036038">
    <property type="entry name" value="Aminotransferase-like"/>
</dbReference>
<protein>
    <recommendedName>
        <fullName evidence="7">branched-chain-amino-acid transaminase</fullName>
        <ecNumber evidence="7">2.6.1.42</ecNumber>
    </recommendedName>
</protein>
<dbReference type="GO" id="GO:0004084">
    <property type="term" value="F:branched-chain-amino-acid transaminase activity"/>
    <property type="evidence" value="ECO:0007669"/>
    <property type="project" value="UniProtKB-EC"/>
</dbReference>
<dbReference type="GO" id="GO:0009099">
    <property type="term" value="P:L-valine biosynthetic process"/>
    <property type="evidence" value="ECO:0007669"/>
    <property type="project" value="UniProtKB-UniPathway"/>
</dbReference>
<evidence type="ECO:0000256" key="9">
    <source>
        <dbReference type="ARBA" id="ARBA00022605"/>
    </source>
</evidence>
<evidence type="ECO:0000313" key="17">
    <source>
        <dbReference type="EMBL" id="SFJ11141.1"/>
    </source>
</evidence>
<evidence type="ECO:0000256" key="12">
    <source>
        <dbReference type="ARBA" id="ARBA00023304"/>
    </source>
</evidence>
<evidence type="ECO:0000256" key="4">
    <source>
        <dbReference type="ARBA" id="ARBA00004931"/>
    </source>
</evidence>
<keyword evidence="12" id="KW-0100">Branched-chain amino acid biosynthesis</keyword>
<evidence type="ECO:0000256" key="5">
    <source>
        <dbReference type="ARBA" id="ARBA00005072"/>
    </source>
</evidence>
<dbReference type="NCBIfam" id="NF009897">
    <property type="entry name" value="PRK13357.1"/>
    <property type="match status" value="1"/>
</dbReference>
<dbReference type="InterPro" id="IPR001544">
    <property type="entry name" value="Aminotrans_IV"/>
</dbReference>
<dbReference type="SUPFAM" id="SSF56752">
    <property type="entry name" value="D-aminoacid aminotransferase-like PLP-dependent enzymes"/>
    <property type="match status" value="1"/>
</dbReference>
<keyword evidence="9" id="KW-0028">Amino-acid biosynthesis</keyword>
<dbReference type="PIRSF" id="PIRSF006468">
    <property type="entry name" value="BCAT1"/>
    <property type="match status" value="1"/>
</dbReference>
<dbReference type="STRING" id="1477437.SAMN05444682_107268"/>
<comment type="similarity">
    <text evidence="6">Belongs to the class-IV pyridoxal-phosphate-dependent aminotransferase family.</text>
</comment>
<accession>A0A1I3NPD3</accession>
<reference evidence="17 18" key="1">
    <citation type="submission" date="2016-10" db="EMBL/GenBank/DDBJ databases">
        <authorList>
            <person name="de Groot N.N."/>
        </authorList>
    </citation>
    <scope>NUCLEOTIDE SEQUENCE [LARGE SCALE GENOMIC DNA]</scope>
    <source>
        <strain evidence="17 18">RK1</strain>
    </source>
</reference>
<evidence type="ECO:0000256" key="14">
    <source>
        <dbReference type="ARBA" id="ARBA00048798"/>
    </source>
</evidence>
<organism evidence="17 18">
    <name type="scientific">Parapedobacter indicus</name>
    <dbReference type="NCBI Taxonomy" id="1477437"/>
    <lineage>
        <taxon>Bacteria</taxon>
        <taxon>Pseudomonadati</taxon>
        <taxon>Bacteroidota</taxon>
        <taxon>Sphingobacteriia</taxon>
        <taxon>Sphingobacteriales</taxon>
        <taxon>Sphingobacteriaceae</taxon>
        <taxon>Parapedobacter</taxon>
    </lineage>
</organism>
<evidence type="ECO:0000256" key="1">
    <source>
        <dbReference type="ARBA" id="ARBA00001933"/>
    </source>
</evidence>
<feature type="modified residue" description="N6-(pyridoxal phosphate)lysine" evidence="16">
    <location>
        <position position="197"/>
    </location>
</feature>
<comment type="catalytic activity">
    <reaction evidence="13">
        <text>L-valine + 2-oxoglutarate = 3-methyl-2-oxobutanoate + L-glutamate</text>
        <dbReference type="Rhea" id="RHEA:24813"/>
        <dbReference type="ChEBI" id="CHEBI:11851"/>
        <dbReference type="ChEBI" id="CHEBI:16810"/>
        <dbReference type="ChEBI" id="CHEBI:29985"/>
        <dbReference type="ChEBI" id="CHEBI:57762"/>
        <dbReference type="EC" id="2.6.1.42"/>
    </reaction>
</comment>
<dbReference type="UniPathway" id="UPA00049">
    <property type="reaction ID" value="UER00062"/>
</dbReference>
<comment type="pathway">
    <text evidence="4">Amino-acid biosynthesis; L-valine biosynthesis; L-valine from pyruvate: step 4/4.</text>
</comment>
<evidence type="ECO:0000256" key="2">
    <source>
        <dbReference type="ARBA" id="ARBA00003109"/>
    </source>
</evidence>
<evidence type="ECO:0000256" key="15">
    <source>
        <dbReference type="ARBA" id="ARBA00049229"/>
    </source>
</evidence>
<evidence type="ECO:0000256" key="7">
    <source>
        <dbReference type="ARBA" id="ARBA00013053"/>
    </source>
</evidence>
<comment type="cofactor">
    <cofactor evidence="1">
        <name>pyridoxal 5'-phosphate</name>
        <dbReference type="ChEBI" id="CHEBI:597326"/>
    </cofactor>
</comment>
<dbReference type="Gene3D" id="3.20.10.10">
    <property type="entry name" value="D-amino Acid Aminotransferase, subunit A, domain 2"/>
    <property type="match status" value="1"/>
</dbReference>
<comment type="pathway">
    <text evidence="5">Amino-acid biosynthesis; L-leucine biosynthesis; L-leucine from 3-methyl-2-oxobutanoate: step 4/4.</text>
</comment>
<keyword evidence="8 17" id="KW-0032">Aminotransferase</keyword>
<evidence type="ECO:0000256" key="16">
    <source>
        <dbReference type="PIRSR" id="PIRSR006468-1"/>
    </source>
</evidence>
<dbReference type="GO" id="GO:0009098">
    <property type="term" value="P:L-leucine biosynthetic process"/>
    <property type="evidence" value="ECO:0007669"/>
    <property type="project" value="UniProtKB-UniPathway"/>
</dbReference>
<dbReference type="Gene3D" id="3.30.470.10">
    <property type="match status" value="1"/>
</dbReference>
<dbReference type="UniPathway" id="UPA00047">
    <property type="reaction ID" value="UER00058"/>
</dbReference>
<evidence type="ECO:0000256" key="3">
    <source>
        <dbReference type="ARBA" id="ARBA00004824"/>
    </source>
</evidence>
<keyword evidence="11" id="KW-0663">Pyridoxal phosphate</keyword>
<dbReference type="EC" id="2.6.1.42" evidence="7"/>
<dbReference type="RefSeq" id="WP_090628323.1">
    <property type="nucleotide sequence ID" value="NZ_FOQO01000007.1"/>
</dbReference>
<comment type="catalytic activity">
    <reaction evidence="15">
        <text>L-leucine + 2-oxoglutarate = 4-methyl-2-oxopentanoate + L-glutamate</text>
        <dbReference type="Rhea" id="RHEA:18321"/>
        <dbReference type="ChEBI" id="CHEBI:16810"/>
        <dbReference type="ChEBI" id="CHEBI:17865"/>
        <dbReference type="ChEBI" id="CHEBI:29985"/>
        <dbReference type="ChEBI" id="CHEBI:57427"/>
        <dbReference type="EC" id="2.6.1.42"/>
    </reaction>
</comment>
<dbReference type="EMBL" id="FOQO01000007">
    <property type="protein sequence ID" value="SFJ11141.1"/>
    <property type="molecule type" value="Genomic_DNA"/>
</dbReference>
<keyword evidence="10 17" id="KW-0808">Transferase</keyword>
<keyword evidence="18" id="KW-1185">Reference proteome</keyword>
<sequence length="356" mass="39745">MNEAATTAIRVEQTQQSRLPQVDFNNLKFGQILSDHMLVAEYANGHWEDVSIVPYGNLSLSPATSALHYGQAIFEGLKAYKFADGTVSMFRPDKNNERFNKSALRLEMPEVPEEIFIGGLKALIDLDRDWVPSTTGASLYIRPFMFGTEAALGVHPSDSYKFIIITGPVGAYYNKPLRLKVETHFTRAAEGGVGFSKNAGNYALSLHPTRLAQEEGFDQLMWTDAKEHKYVEEAGTANLVFRVGDTIITPSADTILHGITRRTIVEIARHWGYQVEERKVSVKELIDGIENGSVTEAFAAGTAATLTPITELGYEGKRYTLSDPATREFSNKVLQYLNDLRYGRIDDEFGWNYLVD</sequence>
<dbReference type="PANTHER" id="PTHR11825:SF44">
    <property type="entry name" value="BRANCHED-CHAIN-AMINO-ACID AMINOTRANSFERASE"/>
    <property type="match status" value="1"/>
</dbReference>
<evidence type="ECO:0000313" key="18">
    <source>
        <dbReference type="Proteomes" id="UP000198670"/>
    </source>
</evidence>
<comment type="pathway">
    <text evidence="3">Amino-acid biosynthesis; L-isoleucine biosynthesis; L-isoleucine from 2-oxobutanoate: step 4/4.</text>
</comment>
<dbReference type="AlphaFoldDB" id="A0A1I3NPD3"/>
<dbReference type="InterPro" id="IPR033939">
    <property type="entry name" value="BCAT_family"/>
</dbReference>
<dbReference type="InterPro" id="IPR043131">
    <property type="entry name" value="BCAT-like_N"/>
</dbReference>
<evidence type="ECO:0000256" key="6">
    <source>
        <dbReference type="ARBA" id="ARBA00009320"/>
    </source>
</evidence>
<gene>
    <name evidence="17" type="ORF">SAMN05444682_107268</name>
</gene>
<proteinExistence type="inferred from homology"/>
<dbReference type="Proteomes" id="UP000198670">
    <property type="component" value="Unassembled WGS sequence"/>
</dbReference>
<name>A0A1I3NPD3_9SPHI</name>
<dbReference type="PANTHER" id="PTHR11825">
    <property type="entry name" value="SUBGROUP IIII AMINOTRANSFERASE"/>
    <property type="match status" value="1"/>
</dbReference>